<accession>A0A3A5LYR1</accession>
<dbReference type="InterPro" id="IPR050410">
    <property type="entry name" value="CCR4/nocturin_mRNA_transcr"/>
</dbReference>
<sequence>MLHVPHRKGAMPRTPAPPPLIKAGRTSLHVMSFNIRYDRPATQPGDVDYWPGRIAPLQDLLRREVPAVLGVQEALHHQLAVIEAALPPRYSMIGAGREGGSRGEYSAIFYDARRLQLIEWDQFWLSDTPKLIGSSTWGNGVTRIVTWGRFRDVVMDREILLVNTHFDQESDNARIRSAGAVLDLVRFFRPRLPTIVMGDFNSDAGASAHRSFVGSGVLVDAWLRAEEHLTPDHGTYPRYARPVDGGRRIDWILTTPDVLVRQAAVNTSTLDGRYASDHAPVQVLVDIPRRHSGAENPVPPR</sequence>
<comment type="caution">
    <text evidence="2">The sequence shown here is derived from an EMBL/GenBank/DDBJ whole genome shotgun (WGS) entry which is preliminary data.</text>
</comment>
<dbReference type="InterPro" id="IPR005135">
    <property type="entry name" value="Endo/exonuclease/phosphatase"/>
</dbReference>
<name>A0A3A5LYR1_9MICC</name>
<protein>
    <submittedName>
        <fullName evidence="2">Endonuclease/exonuclease/phosphatase family protein</fullName>
    </submittedName>
</protein>
<dbReference type="PANTHER" id="PTHR12121">
    <property type="entry name" value="CARBON CATABOLITE REPRESSOR PROTEIN 4"/>
    <property type="match status" value="1"/>
</dbReference>
<dbReference type="GO" id="GO:0000175">
    <property type="term" value="F:3'-5'-RNA exonuclease activity"/>
    <property type="evidence" value="ECO:0007669"/>
    <property type="project" value="TreeGrafter"/>
</dbReference>
<dbReference type="Pfam" id="PF03372">
    <property type="entry name" value="Exo_endo_phos"/>
    <property type="match status" value="1"/>
</dbReference>
<dbReference type="PANTHER" id="PTHR12121:SF36">
    <property type="entry name" value="ENDONUCLEASE_EXONUCLEASE_PHOSPHATASE DOMAIN-CONTAINING PROTEIN"/>
    <property type="match status" value="1"/>
</dbReference>
<keyword evidence="2" id="KW-0378">Hydrolase</keyword>
<dbReference type="Proteomes" id="UP000272560">
    <property type="component" value="Unassembled WGS sequence"/>
</dbReference>
<keyword evidence="2" id="KW-0540">Nuclease</keyword>
<dbReference type="GO" id="GO:0004519">
    <property type="term" value="F:endonuclease activity"/>
    <property type="evidence" value="ECO:0007669"/>
    <property type="project" value="UniProtKB-KW"/>
</dbReference>
<evidence type="ECO:0000313" key="3">
    <source>
        <dbReference type="Proteomes" id="UP000272560"/>
    </source>
</evidence>
<reference evidence="2 3" key="1">
    <citation type="submission" date="2018-09" db="EMBL/GenBank/DDBJ databases">
        <title>Novel species of Arthrobacter.</title>
        <authorList>
            <person name="Liu Q."/>
            <person name="Xin Y.-H."/>
        </authorList>
    </citation>
    <scope>NUCLEOTIDE SEQUENCE [LARGE SCALE GENOMIC DNA]</scope>
    <source>
        <strain evidence="2 3">Hz2</strain>
    </source>
</reference>
<evidence type="ECO:0000313" key="2">
    <source>
        <dbReference type="EMBL" id="RJT77743.1"/>
    </source>
</evidence>
<keyword evidence="2" id="KW-0255">Endonuclease</keyword>
<dbReference type="AlphaFoldDB" id="A0A3A5LYR1"/>
<keyword evidence="3" id="KW-1185">Reference proteome</keyword>
<dbReference type="InterPro" id="IPR036691">
    <property type="entry name" value="Endo/exonu/phosph_ase_sf"/>
</dbReference>
<organism evidence="2 3">
    <name type="scientific">Arthrobacter cheniae</name>
    <dbReference type="NCBI Taxonomy" id="1258888"/>
    <lineage>
        <taxon>Bacteria</taxon>
        <taxon>Bacillati</taxon>
        <taxon>Actinomycetota</taxon>
        <taxon>Actinomycetes</taxon>
        <taxon>Micrococcales</taxon>
        <taxon>Micrococcaceae</taxon>
        <taxon>Arthrobacter</taxon>
    </lineage>
</organism>
<evidence type="ECO:0000259" key="1">
    <source>
        <dbReference type="Pfam" id="PF03372"/>
    </source>
</evidence>
<feature type="domain" description="Endonuclease/exonuclease/phosphatase" evidence="1">
    <location>
        <begin position="31"/>
        <end position="278"/>
    </location>
</feature>
<dbReference type="Gene3D" id="3.60.10.10">
    <property type="entry name" value="Endonuclease/exonuclease/phosphatase"/>
    <property type="match status" value="1"/>
</dbReference>
<dbReference type="CDD" id="cd09083">
    <property type="entry name" value="EEP-1"/>
    <property type="match status" value="1"/>
</dbReference>
<dbReference type="SUPFAM" id="SSF56219">
    <property type="entry name" value="DNase I-like"/>
    <property type="match status" value="1"/>
</dbReference>
<dbReference type="EMBL" id="QZVT01000008">
    <property type="protein sequence ID" value="RJT77743.1"/>
    <property type="molecule type" value="Genomic_DNA"/>
</dbReference>
<gene>
    <name evidence="2" type="ORF">D6T63_14425</name>
</gene>
<proteinExistence type="predicted"/>
<keyword evidence="2" id="KW-0269">Exonuclease</keyword>